<proteinExistence type="predicted"/>
<reference evidence="2 3" key="1">
    <citation type="submission" date="2020-05" db="EMBL/GenBank/DDBJ databases">
        <title>MicrobeNet Type strains.</title>
        <authorList>
            <person name="Nicholson A.C."/>
        </authorList>
    </citation>
    <scope>NUCLEOTIDE SEQUENCE [LARGE SCALE GENOMIC DNA]</scope>
    <source>
        <strain evidence="2 3">JCM 3224</strain>
    </source>
</reference>
<protein>
    <recommendedName>
        <fullName evidence="1">Wadjet protein JetD C-terminal domain-containing protein</fullName>
    </recommendedName>
</protein>
<comment type="caution">
    <text evidence="2">The sequence shown here is derived from an EMBL/GenBank/DDBJ whole genome shotgun (WGS) entry which is preliminary data.</text>
</comment>
<dbReference type="EMBL" id="JABELX010000011">
    <property type="protein sequence ID" value="NNH73854.1"/>
    <property type="molecule type" value="Genomic_DNA"/>
</dbReference>
<dbReference type="Pfam" id="PF09983">
    <property type="entry name" value="JetD_C"/>
    <property type="match status" value="1"/>
</dbReference>
<gene>
    <name evidence="2" type="ORF">HLB23_29045</name>
</gene>
<organism evidence="2 3">
    <name type="scientific">Nocardia uniformis</name>
    <dbReference type="NCBI Taxonomy" id="53432"/>
    <lineage>
        <taxon>Bacteria</taxon>
        <taxon>Bacillati</taxon>
        <taxon>Actinomycetota</taxon>
        <taxon>Actinomycetes</taxon>
        <taxon>Mycobacteriales</taxon>
        <taxon>Nocardiaceae</taxon>
        <taxon>Nocardia</taxon>
    </lineage>
</organism>
<feature type="domain" description="Wadjet protein JetD C-terminal" evidence="1">
    <location>
        <begin position="208"/>
        <end position="276"/>
    </location>
</feature>
<dbReference type="Proteomes" id="UP000586827">
    <property type="component" value="Unassembled WGS sequence"/>
</dbReference>
<sequence length="361" mass="39427">MTDSVGNLELSSLSESAAYLVALVNSAAERRLEQSAILSAFARACPGTAGTVHGRRVLSALLDELADHALVQLPKGRDGWDDVQPPLPRWLRVPSVSKTDVNVERTRAQVLWRRELNWAASERLTGGQLDVLKRINRWLRDTDTDGDGAGRTIVPMRERSLEIFGDEKRLDALLATTLFAPGRLTLAALFAERIPPPLAYERVGTGGIVLVIENSDTFESVRTALTKDCGHVSYVVFGGGHAFAASVTRIAALDDVTDIAYYGDLDRDGLIIPQRANAGALSAGLPPVRPAHGLYRLLLRRNLRGRSLGTMPTLDVERCVSWLPENIRQPVAEVFLDGGRLAQEATGAVMLRHDDSWRADL</sequence>
<accession>A0A849C581</accession>
<keyword evidence="3" id="KW-1185">Reference proteome</keyword>
<evidence type="ECO:0000313" key="2">
    <source>
        <dbReference type="EMBL" id="NNH73854.1"/>
    </source>
</evidence>
<dbReference type="InterPro" id="IPR024534">
    <property type="entry name" value="JetD_C"/>
</dbReference>
<dbReference type="AlphaFoldDB" id="A0A849C581"/>
<evidence type="ECO:0000259" key="1">
    <source>
        <dbReference type="Pfam" id="PF09983"/>
    </source>
</evidence>
<name>A0A849C581_9NOCA</name>
<evidence type="ECO:0000313" key="3">
    <source>
        <dbReference type="Proteomes" id="UP000586827"/>
    </source>
</evidence>